<evidence type="ECO:0000313" key="1">
    <source>
        <dbReference type="EMBL" id="TPW25816.1"/>
    </source>
</evidence>
<name>A0A506TWY6_9HYPH</name>
<dbReference type="AlphaFoldDB" id="A0A506TWY6"/>
<protein>
    <submittedName>
        <fullName evidence="1">DUF4411 family protein</fullName>
    </submittedName>
</protein>
<dbReference type="PIRSF" id="PIRSF008505">
    <property type="entry name" value="UCP008505"/>
    <property type="match status" value="1"/>
</dbReference>
<proteinExistence type="predicted"/>
<dbReference type="CDD" id="cd18711">
    <property type="entry name" value="PIN_VapC-like_DUF411"/>
    <property type="match status" value="1"/>
</dbReference>
<sequence>MCCEGEKLSYVFDNNAFSLLFHSFYPRRFPSLWRQFDLLVEDGLITSTREVRRELLDDRSASLRQWAHDNAEIFPSPDGDEGAFVGEIFSVPHFRQLLSRRSILKGGRNADPFVVARAQSLNATVVTLEGEPPNGAKIPNVCRHFGVACGSLEDFMEAEDWVF</sequence>
<keyword evidence="2" id="KW-1185">Reference proteome</keyword>
<dbReference type="Pfam" id="PF14367">
    <property type="entry name" value="DUF4411"/>
    <property type="match status" value="1"/>
</dbReference>
<dbReference type="EMBL" id="VHLH01000051">
    <property type="protein sequence ID" value="TPW25816.1"/>
    <property type="molecule type" value="Genomic_DNA"/>
</dbReference>
<evidence type="ECO:0000313" key="2">
    <source>
        <dbReference type="Proteomes" id="UP000320314"/>
    </source>
</evidence>
<organism evidence="1 2">
    <name type="scientific">Pararhizobium mangrovi</name>
    <dbReference type="NCBI Taxonomy" id="2590452"/>
    <lineage>
        <taxon>Bacteria</taxon>
        <taxon>Pseudomonadati</taxon>
        <taxon>Pseudomonadota</taxon>
        <taxon>Alphaproteobacteria</taxon>
        <taxon>Hyphomicrobiales</taxon>
        <taxon>Rhizobiaceae</taxon>
        <taxon>Rhizobium/Agrobacterium group</taxon>
        <taxon>Pararhizobium</taxon>
    </lineage>
</organism>
<accession>A0A506TWY6</accession>
<reference evidence="1 2" key="1">
    <citation type="submission" date="2019-06" db="EMBL/GenBank/DDBJ databases">
        <authorList>
            <person name="Li M."/>
        </authorList>
    </citation>
    <scope>NUCLEOTIDE SEQUENCE [LARGE SCALE GENOMIC DNA]</scope>
    <source>
        <strain evidence="1 2">BGMRC6574</strain>
    </source>
</reference>
<dbReference type="InterPro" id="IPR016541">
    <property type="entry name" value="UCP008505"/>
</dbReference>
<dbReference type="OrthoDB" id="338425at2"/>
<comment type="caution">
    <text evidence="1">The sequence shown here is derived from an EMBL/GenBank/DDBJ whole genome shotgun (WGS) entry which is preliminary data.</text>
</comment>
<gene>
    <name evidence="1" type="ORF">FJU11_17720</name>
</gene>
<dbReference type="Proteomes" id="UP000320314">
    <property type="component" value="Unassembled WGS sequence"/>
</dbReference>